<dbReference type="GeneID" id="110235270"/>
<feature type="domain" description="G-protein coupled receptors family 1 profile" evidence="11">
    <location>
        <begin position="18"/>
        <end position="241"/>
    </location>
</feature>
<feature type="transmembrane region" description="Helical" evidence="10">
    <location>
        <begin position="145"/>
        <end position="168"/>
    </location>
</feature>
<dbReference type="PROSITE" id="PS50262">
    <property type="entry name" value="G_PROTEIN_RECEP_F1_2"/>
    <property type="match status" value="1"/>
</dbReference>
<keyword evidence="9" id="KW-0807">Transducer</keyword>
<dbReference type="InterPro" id="IPR000276">
    <property type="entry name" value="GPCR_Rhodpsn"/>
</dbReference>
<keyword evidence="5" id="KW-0297">G-protein coupled receptor</keyword>
<dbReference type="OrthoDB" id="5955161at2759"/>
<dbReference type="PANTHER" id="PTHR24246">
    <property type="entry name" value="OLFACTORY RECEPTOR AND ADENOSINE RECEPTOR"/>
    <property type="match status" value="1"/>
</dbReference>
<evidence type="ECO:0000256" key="2">
    <source>
        <dbReference type="ARBA" id="ARBA00022475"/>
    </source>
</evidence>
<keyword evidence="13" id="KW-1185">Reference proteome</keyword>
<dbReference type="Proteomes" id="UP000887567">
    <property type="component" value="Unplaced"/>
</dbReference>
<evidence type="ECO:0000256" key="9">
    <source>
        <dbReference type="ARBA" id="ARBA00023224"/>
    </source>
</evidence>
<proteinExistence type="predicted"/>
<evidence type="ECO:0000256" key="1">
    <source>
        <dbReference type="ARBA" id="ARBA00004651"/>
    </source>
</evidence>
<dbReference type="GO" id="GO:0005886">
    <property type="term" value="C:plasma membrane"/>
    <property type="evidence" value="ECO:0007669"/>
    <property type="project" value="UniProtKB-SubCell"/>
</dbReference>
<dbReference type="GO" id="GO:0004930">
    <property type="term" value="F:G protein-coupled receptor activity"/>
    <property type="evidence" value="ECO:0007669"/>
    <property type="project" value="UniProtKB-KW"/>
</dbReference>
<evidence type="ECO:0000259" key="11">
    <source>
        <dbReference type="PROSITE" id="PS50262"/>
    </source>
</evidence>
<dbReference type="InterPro" id="IPR017452">
    <property type="entry name" value="GPCR_Rhodpsn_7TM"/>
</dbReference>
<feature type="transmembrane region" description="Helical" evidence="10">
    <location>
        <begin position="76"/>
        <end position="98"/>
    </location>
</feature>
<dbReference type="SUPFAM" id="SSF81321">
    <property type="entry name" value="Family A G protein-coupled receptor-like"/>
    <property type="match status" value="1"/>
</dbReference>
<accession>A0A913WZ36</accession>
<feature type="transmembrane region" description="Helical" evidence="10">
    <location>
        <begin position="188"/>
        <end position="215"/>
    </location>
</feature>
<dbReference type="Gene3D" id="1.20.1070.10">
    <property type="entry name" value="Rhodopsin 7-helix transmembrane proteins"/>
    <property type="match status" value="1"/>
</dbReference>
<dbReference type="AlphaFoldDB" id="A0A913WZ36"/>
<name>A0A913WZ36_EXADI</name>
<evidence type="ECO:0000256" key="4">
    <source>
        <dbReference type="ARBA" id="ARBA00022989"/>
    </source>
</evidence>
<keyword evidence="8" id="KW-0325">Glycoprotein</keyword>
<evidence type="ECO:0000256" key="8">
    <source>
        <dbReference type="ARBA" id="ARBA00023180"/>
    </source>
</evidence>
<evidence type="ECO:0000313" key="13">
    <source>
        <dbReference type="Proteomes" id="UP000887567"/>
    </source>
</evidence>
<dbReference type="PANTHER" id="PTHR24246:SF27">
    <property type="entry name" value="ADENOSINE RECEPTOR, ISOFORM A"/>
    <property type="match status" value="1"/>
</dbReference>
<keyword evidence="2" id="KW-1003">Cell membrane</keyword>
<dbReference type="RefSeq" id="XP_020896378.1">
    <property type="nucleotide sequence ID" value="XM_021040719.2"/>
</dbReference>
<organism evidence="12 13">
    <name type="scientific">Exaiptasia diaphana</name>
    <name type="common">Tropical sea anemone</name>
    <name type="synonym">Aiptasia pulchella</name>
    <dbReference type="NCBI Taxonomy" id="2652724"/>
    <lineage>
        <taxon>Eukaryota</taxon>
        <taxon>Metazoa</taxon>
        <taxon>Cnidaria</taxon>
        <taxon>Anthozoa</taxon>
        <taxon>Hexacorallia</taxon>
        <taxon>Actiniaria</taxon>
        <taxon>Aiptasiidae</taxon>
        <taxon>Exaiptasia</taxon>
    </lineage>
</organism>
<evidence type="ECO:0000313" key="12">
    <source>
        <dbReference type="EnsemblMetazoa" id="XP_020896378.1"/>
    </source>
</evidence>
<evidence type="ECO:0000256" key="3">
    <source>
        <dbReference type="ARBA" id="ARBA00022692"/>
    </source>
</evidence>
<keyword evidence="4 10" id="KW-1133">Transmembrane helix</keyword>
<feature type="transmembrane region" description="Helical" evidence="10">
    <location>
        <begin position="38"/>
        <end position="64"/>
    </location>
</feature>
<feature type="transmembrane region" description="Helical" evidence="10">
    <location>
        <begin position="221"/>
        <end position="243"/>
    </location>
</feature>
<dbReference type="EnsemblMetazoa" id="XM_021040719.2">
    <property type="protein sequence ID" value="XP_020896378.1"/>
    <property type="gene ID" value="LOC110235270"/>
</dbReference>
<feature type="transmembrane region" description="Helical" evidence="10">
    <location>
        <begin position="118"/>
        <end position="139"/>
    </location>
</feature>
<dbReference type="PRINTS" id="PR00237">
    <property type="entry name" value="GPCRRHODOPSN"/>
</dbReference>
<sequence>MQIFGWAFILEAVAITAVNAATIVIFTRTNRLHSKQYIMIISQAVADLFVGLVAIPVFGVSLALNEDPRTSSTFKQVFLTTDSLFVVASMVGLAALAIERAHATYFPFRHSTLSKGPYIIGIILMWAAPISVAVLYTIFDPPDAVNSKLAVTVLAVVIIVSAYSLIVFKVRYRTTQAHDVTIQENKKLTVTLAVVTTLSLVMWLPFQCLGMAGVLKGSSPFIYFPAKFLQYGNSLVNSVVYAFRMREIKREILRTFLCCRNNQISINNETLP</sequence>
<dbReference type="OMA" id="WAFILEA"/>
<keyword evidence="6 10" id="KW-0472">Membrane</keyword>
<evidence type="ECO:0000256" key="10">
    <source>
        <dbReference type="SAM" id="Phobius"/>
    </source>
</evidence>
<comment type="subcellular location">
    <subcellularLocation>
        <location evidence="1">Cell membrane</location>
        <topology evidence="1">Multi-pass membrane protein</topology>
    </subcellularLocation>
</comment>
<dbReference type="SMART" id="SM01381">
    <property type="entry name" value="7TM_GPCR_Srsx"/>
    <property type="match status" value="1"/>
</dbReference>
<evidence type="ECO:0000256" key="6">
    <source>
        <dbReference type="ARBA" id="ARBA00023136"/>
    </source>
</evidence>
<keyword evidence="3 10" id="KW-0812">Transmembrane</keyword>
<dbReference type="KEGG" id="epa:110235270"/>
<feature type="transmembrane region" description="Helical" evidence="10">
    <location>
        <begin position="6"/>
        <end position="26"/>
    </location>
</feature>
<dbReference type="CDD" id="cd00637">
    <property type="entry name" value="7tm_classA_rhodopsin-like"/>
    <property type="match status" value="1"/>
</dbReference>
<reference evidence="12" key="1">
    <citation type="submission" date="2022-11" db="UniProtKB">
        <authorList>
            <consortium name="EnsemblMetazoa"/>
        </authorList>
    </citation>
    <scope>IDENTIFICATION</scope>
</reference>
<protein>
    <recommendedName>
        <fullName evidence="11">G-protein coupled receptors family 1 profile domain-containing protein</fullName>
    </recommendedName>
</protein>
<dbReference type="Pfam" id="PF00001">
    <property type="entry name" value="7tm_1"/>
    <property type="match status" value="1"/>
</dbReference>
<evidence type="ECO:0000256" key="5">
    <source>
        <dbReference type="ARBA" id="ARBA00023040"/>
    </source>
</evidence>
<evidence type="ECO:0000256" key="7">
    <source>
        <dbReference type="ARBA" id="ARBA00023170"/>
    </source>
</evidence>
<keyword evidence="7" id="KW-0675">Receptor</keyword>